<accession>A0A177B5L4</accession>
<evidence type="ECO:0000313" key="2">
    <source>
        <dbReference type="Proteomes" id="UP000078046"/>
    </source>
</evidence>
<evidence type="ECO:0000313" key="1">
    <source>
        <dbReference type="EMBL" id="OAF68992.1"/>
    </source>
</evidence>
<gene>
    <name evidence="1" type="ORF">A3Q56_03282</name>
</gene>
<name>A0A177B5L4_9BILA</name>
<proteinExistence type="predicted"/>
<dbReference type="AlphaFoldDB" id="A0A177B5L4"/>
<protein>
    <submittedName>
        <fullName evidence="1">Uncharacterized protein</fullName>
    </submittedName>
</protein>
<organism evidence="1 2">
    <name type="scientific">Intoshia linei</name>
    <dbReference type="NCBI Taxonomy" id="1819745"/>
    <lineage>
        <taxon>Eukaryota</taxon>
        <taxon>Metazoa</taxon>
        <taxon>Spiralia</taxon>
        <taxon>Lophotrochozoa</taxon>
        <taxon>Mesozoa</taxon>
        <taxon>Orthonectida</taxon>
        <taxon>Rhopaluridae</taxon>
        <taxon>Intoshia</taxon>
    </lineage>
</organism>
<keyword evidence="2" id="KW-1185">Reference proteome</keyword>
<reference evidence="1 2" key="1">
    <citation type="submission" date="2016-04" db="EMBL/GenBank/DDBJ databases">
        <title>The genome of Intoshia linei affirms orthonectids as highly simplified spiralians.</title>
        <authorList>
            <person name="Mikhailov K.V."/>
            <person name="Slusarev G.S."/>
            <person name="Nikitin M.A."/>
            <person name="Logacheva M.D."/>
            <person name="Penin A."/>
            <person name="Aleoshin V."/>
            <person name="Panchin Y.V."/>
        </authorList>
    </citation>
    <scope>NUCLEOTIDE SEQUENCE [LARGE SCALE GENOMIC DNA]</scope>
    <source>
        <strain evidence="1">Intl2013</strain>
        <tissue evidence="1">Whole animal</tissue>
    </source>
</reference>
<comment type="caution">
    <text evidence="1">The sequence shown here is derived from an EMBL/GenBank/DDBJ whole genome shotgun (WGS) entry which is preliminary data.</text>
</comment>
<dbReference type="Proteomes" id="UP000078046">
    <property type="component" value="Unassembled WGS sequence"/>
</dbReference>
<dbReference type="EMBL" id="LWCA01000353">
    <property type="protein sequence ID" value="OAF68992.1"/>
    <property type="molecule type" value="Genomic_DNA"/>
</dbReference>
<sequence length="46" mass="5447">MPCTKVLSIRNSTFFEKGHLTLSQIVTFIYYWAYEMGSEKTLNREI</sequence>